<evidence type="ECO:0000256" key="1">
    <source>
        <dbReference type="SAM" id="MobiDB-lite"/>
    </source>
</evidence>
<name>A0ABV9CC09_9ACTN</name>
<feature type="region of interest" description="Disordered" evidence="1">
    <location>
        <begin position="1"/>
        <end position="25"/>
    </location>
</feature>
<keyword evidence="3" id="KW-1185">Reference proteome</keyword>
<proteinExistence type="predicted"/>
<dbReference type="InterPro" id="IPR036410">
    <property type="entry name" value="HSP_DnaJ_Cys-rich_dom_sf"/>
</dbReference>
<organism evidence="2 3">
    <name type="scientific">Sphaerisporangium dianthi</name>
    <dbReference type="NCBI Taxonomy" id="1436120"/>
    <lineage>
        <taxon>Bacteria</taxon>
        <taxon>Bacillati</taxon>
        <taxon>Actinomycetota</taxon>
        <taxon>Actinomycetes</taxon>
        <taxon>Streptosporangiales</taxon>
        <taxon>Streptosporangiaceae</taxon>
        <taxon>Sphaerisporangium</taxon>
    </lineage>
</organism>
<dbReference type="RefSeq" id="WP_380837872.1">
    <property type="nucleotide sequence ID" value="NZ_JBHSFP010000002.1"/>
</dbReference>
<comment type="caution">
    <text evidence="2">The sequence shown here is derived from an EMBL/GenBank/DDBJ whole genome shotgun (WGS) entry which is preliminary data.</text>
</comment>
<protein>
    <recommendedName>
        <fullName evidence="4">Small CPxCG-related zinc finger protein</fullName>
    </recommendedName>
</protein>
<evidence type="ECO:0000313" key="3">
    <source>
        <dbReference type="Proteomes" id="UP001596004"/>
    </source>
</evidence>
<gene>
    <name evidence="2" type="ORF">ACFO60_05755</name>
</gene>
<sequence>MGAHLDDHPQHAPAQQTQERTTTEPLPVVRYRCATCGGTGVDSMADTCRDCDGTGADNHGA</sequence>
<feature type="compositionally biased region" description="Basic and acidic residues" evidence="1">
    <location>
        <begin position="1"/>
        <end position="10"/>
    </location>
</feature>
<evidence type="ECO:0008006" key="4">
    <source>
        <dbReference type="Google" id="ProtNLM"/>
    </source>
</evidence>
<accession>A0ABV9CC09</accession>
<dbReference type="Proteomes" id="UP001596004">
    <property type="component" value="Unassembled WGS sequence"/>
</dbReference>
<feature type="compositionally biased region" description="Polar residues" evidence="1">
    <location>
        <begin position="13"/>
        <end position="24"/>
    </location>
</feature>
<evidence type="ECO:0000313" key="2">
    <source>
        <dbReference type="EMBL" id="MFC4530258.1"/>
    </source>
</evidence>
<dbReference type="EMBL" id="JBHSFP010000002">
    <property type="protein sequence ID" value="MFC4530258.1"/>
    <property type="molecule type" value="Genomic_DNA"/>
</dbReference>
<reference evidence="3" key="1">
    <citation type="journal article" date="2019" name="Int. J. Syst. Evol. Microbiol.">
        <title>The Global Catalogue of Microorganisms (GCM) 10K type strain sequencing project: providing services to taxonomists for standard genome sequencing and annotation.</title>
        <authorList>
            <consortium name="The Broad Institute Genomics Platform"/>
            <consortium name="The Broad Institute Genome Sequencing Center for Infectious Disease"/>
            <person name="Wu L."/>
            <person name="Ma J."/>
        </authorList>
    </citation>
    <scope>NUCLEOTIDE SEQUENCE [LARGE SCALE GENOMIC DNA]</scope>
    <source>
        <strain evidence="3">CGMCC 4.7132</strain>
    </source>
</reference>
<dbReference type="SUPFAM" id="SSF57938">
    <property type="entry name" value="DnaJ/Hsp40 cysteine-rich domain"/>
    <property type="match status" value="1"/>
</dbReference>